<evidence type="ECO:0000256" key="6">
    <source>
        <dbReference type="ARBA" id="ARBA00022960"/>
    </source>
</evidence>
<gene>
    <name evidence="11" type="primary">mrdB</name>
    <name evidence="11" type="synonym">rodA</name>
    <name evidence="12" type="ORF">CJD38_14120</name>
</gene>
<feature type="transmembrane region" description="Helical" evidence="11">
    <location>
        <begin position="345"/>
        <end position="366"/>
    </location>
</feature>
<comment type="function">
    <text evidence="11">Peptidoglycan polymerase that is essential for cell wall elongation.</text>
</comment>
<feature type="transmembrane region" description="Helical" evidence="11">
    <location>
        <begin position="145"/>
        <end position="162"/>
    </location>
</feature>
<comment type="similarity">
    <text evidence="11">Belongs to the SEDS family. MrdB/RodA subfamily.</text>
</comment>
<dbReference type="PANTHER" id="PTHR30474">
    <property type="entry name" value="CELL CYCLE PROTEIN"/>
    <property type="match status" value="1"/>
</dbReference>
<keyword evidence="10 11" id="KW-0961">Cell wall biogenesis/degradation</keyword>
<dbReference type="GO" id="GO:0015648">
    <property type="term" value="F:lipid-linked peptidoglycan transporter activity"/>
    <property type="evidence" value="ECO:0007669"/>
    <property type="project" value="TreeGrafter"/>
</dbReference>
<sequence>MLSAPRRSSRPEPSLADSLERWHIDMWLLLLLLAIGVIGLVVLYSASGHSLDQVMNQGERWIIGLIVMAVVAQAPPEWYRAIAPWIYSVTVILLILTLAIGATAKGAQRWLDLGFLRFQPSEMMKLAMPMTVAAFLHGRNLPPRIITMLIALVMVLVPFALIAKQPDLGTALLVIAAGFFALFFAGFRWRWMIGALAALGAAAPLMWNKLHDYQRQRILTLLDPESDPLGTGYHITQSKIAIGSGGLFGKGWLNGSQAKLDFLPESHTDFIFAVYSEEFGLLGILLLLIIYLAVVARGLFIAARAQDTFQRLLAASLSMTFFIYVFINMGMVIGLLPVVGVPLPLVSYGGTSIVTLLTGFGMLMSVQTHRKLLSS</sequence>
<evidence type="ECO:0000256" key="9">
    <source>
        <dbReference type="ARBA" id="ARBA00023136"/>
    </source>
</evidence>
<dbReference type="PANTHER" id="PTHR30474:SF1">
    <property type="entry name" value="PEPTIDOGLYCAN GLYCOSYLTRANSFERASE MRDB"/>
    <property type="match status" value="1"/>
</dbReference>
<evidence type="ECO:0000256" key="10">
    <source>
        <dbReference type="ARBA" id="ARBA00023316"/>
    </source>
</evidence>
<feature type="transmembrane region" description="Helical" evidence="11">
    <location>
        <begin position="279"/>
        <end position="300"/>
    </location>
</feature>
<evidence type="ECO:0000256" key="2">
    <source>
        <dbReference type="ARBA" id="ARBA00022475"/>
    </source>
</evidence>
<comment type="catalytic activity">
    <reaction evidence="11">
        <text>[GlcNAc-(1-&gt;4)-Mur2Ac(oyl-L-Ala-gamma-D-Glu-L-Lys-D-Ala-D-Ala)](n)-di-trans,octa-cis-undecaprenyl diphosphate + beta-D-GlcNAc-(1-&gt;4)-Mur2Ac(oyl-L-Ala-gamma-D-Glu-L-Lys-D-Ala-D-Ala)-di-trans,octa-cis-undecaprenyl diphosphate = [GlcNAc-(1-&gt;4)-Mur2Ac(oyl-L-Ala-gamma-D-Glu-L-Lys-D-Ala-D-Ala)](n+1)-di-trans,octa-cis-undecaprenyl diphosphate + di-trans,octa-cis-undecaprenyl diphosphate + H(+)</text>
        <dbReference type="Rhea" id="RHEA:23708"/>
        <dbReference type="Rhea" id="RHEA-COMP:9602"/>
        <dbReference type="Rhea" id="RHEA-COMP:9603"/>
        <dbReference type="ChEBI" id="CHEBI:15378"/>
        <dbReference type="ChEBI" id="CHEBI:58405"/>
        <dbReference type="ChEBI" id="CHEBI:60033"/>
        <dbReference type="ChEBI" id="CHEBI:78435"/>
        <dbReference type="EC" id="2.4.99.28"/>
    </reaction>
</comment>
<dbReference type="HAMAP" id="MF_02079">
    <property type="entry name" value="PGT_RodA"/>
    <property type="match status" value="1"/>
</dbReference>
<dbReference type="AlphaFoldDB" id="A0A2T5MDI3"/>
<dbReference type="Proteomes" id="UP000244248">
    <property type="component" value="Unassembled WGS sequence"/>
</dbReference>
<keyword evidence="4 11" id="KW-0808">Transferase</keyword>
<keyword evidence="5 11" id="KW-0812">Transmembrane</keyword>
<dbReference type="RefSeq" id="WP_107941006.1">
    <property type="nucleotide sequence ID" value="NZ_QANS01000005.1"/>
</dbReference>
<evidence type="ECO:0000313" key="12">
    <source>
        <dbReference type="EMBL" id="PTU30634.1"/>
    </source>
</evidence>
<dbReference type="NCBIfam" id="TIGR02210">
    <property type="entry name" value="rodA_shape"/>
    <property type="match status" value="1"/>
</dbReference>
<dbReference type="GO" id="GO:0071555">
    <property type="term" value="P:cell wall organization"/>
    <property type="evidence" value="ECO:0007669"/>
    <property type="project" value="UniProtKB-KW"/>
</dbReference>
<dbReference type="GO" id="GO:0008955">
    <property type="term" value="F:peptidoglycan glycosyltransferase activity"/>
    <property type="evidence" value="ECO:0007669"/>
    <property type="project" value="UniProtKB-UniRule"/>
</dbReference>
<dbReference type="InterPro" id="IPR001182">
    <property type="entry name" value="FtsW/RodA"/>
</dbReference>
<dbReference type="GO" id="GO:0009252">
    <property type="term" value="P:peptidoglycan biosynthetic process"/>
    <property type="evidence" value="ECO:0007669"/>
    <property type="project" value="UniProtKB-UniRule"/>
</dbReference>
<keyword evidence="13" id="KW-1185">Reference proteome</keyword>
<keyword evidence="11" id="KW-0997">Cell inner membrane</keyword>
<evidence type="ECO:0000256" key="8">
    <source>
        <dbReference type="ARBA" id="ARBA00022989"/>
    </source>
</evidence>
<comment type="caution">
    <text evidence="12">The sequence shown here is derived from an EMBL/GenBank/DDBJ whole genome shotgun (WGS) entry which is preliminary data.</text>
</comment>
<evidence type="ECO:0000256" key="4">
    <source>
        <dbReference type="ARBA" id="ARBA00022679"/>
    </source>
</evidence>
<protein>
    <recommendedName>
        <fullName evidence="11">Peptidoglycan glycosyltransferase MrdB</fullName>
        <shortName evidence="11">PGT</shortName>
        <ecNumber evidence="11">2.4.99.28</ecNumber>
    </recommendedName>
    <alternativeName>
        <fullName evidence="11">Cell elongation protein RodA</fullName>
    </alternativeName>
    <alternativeName>
        <fullName evidence="11">Cell wall polymerase</fullName>
    </alternativeName>
    <alternativeName>
        <fullName evidence="11">Peptidoglycan polymerase</fullName>
        <shortName evidence="11">PG polymerase</shortName>
    </alternativeName>
</protein>
<proteinExistence type="inferred from homology"/>
<keyword evidence="3 11" id="KW-0328">Glycosyltransferase</keyword>
<evidence type="ECO:0000313" key="13">
    <source>
        <dbReference type="Proteomes" id="UP000244248"/>
    </source>
</evidence>
<comment type="subcellular location">
    <subcellularLocation>
        <location evidence="11">Cell inner membrane</location>
        <topology evidence="11">Multi-pass membrane protein</topology>
    </subcellularLocation>
    <subcellularLocation>
        <location evidence="1">Membrane</location>
        <topology evidence="1">Multi-pass membrane protein</topology>
    </subcellularLocation>
</comment>
<evidence type="ECO:0000256" key="11">
    <source>
        <dbReference type="HAMAP-Rule" id="MF_02079"/>
    </source>
</evidence>
<evidence type="ECO:0000256" key="7">
    <source>
        <dbReference type="ARBA" id="ARBA00022984"/>
    </source>
</evidence>
<feature type="transmembrane region" description="Helical" evidence="11">
    <location>
        <begin position="26"/>
        <end position="46"/>
    </location>
</feature>
<dbReference type="OrthoDB" id="9768187at2"/>
<reference evidence="12 13" key="1">
    <citation type="submission" date="2018-04" db="EMBL/GenBank/DDBJ databases">
        <title>Novel species isolated from glacier.</title>
        <authorList>
            <person name="Liu Q."/>
            <person name="Xin Y.-H."/>
        </authorList>
    </citation>
    <scope>NUCLEOTIDE SEQUENCE [LARGE SCALE GENOMIC DNA]</scope>
    <source>
        <strain evidence="12 13">GT1R17</strain>
    </source>
</reference>
<evidence type="ECO:0000256" key="3">
    <source>
        <dbReference type="ARBA" id="ARBA00022676"/>
    </source>
</evidence>
<feature type="transmembrane region" description="Helical" evidence="11">
    <location>
        <begin position="82"/>
        <end position="104"/>
    </location>
</feature>
<feature type="transmembrane region" description="Helical" evidence="11">
    <location>
        <begin position="168"/>
        <end position="184"/>
    </location>
</feature>
<keyword evidence="2 11" id="KW-1003">Cell membrane</keyword>
<dbReference type="UniPathway" id="UPA00219"/>
<dbReference type="GO" id="GO:0008360">
    <property type="term" value="P:regulation of cell shape"/>
    <property type="evidence" value="ECO:0007669"/>
    <property type="project" value="UniProtKB-KW"/>
</dbReference>
<dbReference type="PROSITE" id="PS00428">
    <property type="entry name" value="FTSW_RODA_SPOVE"/>
    <property type="match status" value="1"/>
</dbReference>
<keyword evidence="7 11" id="KW-0573">Peptidoglycan synthesis</keyword>
<dbReference type="GO" id="GO:0005886">
    <property type="term" value="C:plasma membrane"/>
    <property type="evidence" value="ECO:0007669"/>
    <property type="project" value="UniProtKB-SubCell"/>
</dbReference>
<dbReference type="GO" id="GO:0051301">
    <property type="term" value="P:cell division"/>
    <property type="evidence" value="ECO:0007669"/>
    <property type="project" value="InterPro"/>
</dbReference>
<keyword evidence="6 11" id="KW-0133">Cell shape</keyword>
<dbReference type="EMBL" id="QANS01000005">
    <property type="protein sequence ID" value="PTU30634.1"/>
    <property type="molecule type" value="Genomic_DNA"/>
</dbReference>
<evidence type="ECO:0000256" key="5">
    <source>
        <dbReference type="ARBA" id="ARBA00022692"/>
    </source>
</evidence>
<dbReference type="EC" id="2.4.99.28" evidence="11"/>
<feature type="transmembrane region" description="Helical" evidence="11">
    <location>
        <begin position="58"/>
        <end position="76"/>
    </location>
</feature>
<keyword evidence="8 11" id="KW-1133">Transmembrane helix</keyword>
<feature type="transmembrane region" description="Helical" evidence="11">
    <location>
        <begin position="312"/>
        <end position="339"/>
    </location>
</feature>
<accession>A0A2T5MDI3</accession>
<organism evidence="12 13">
    <name type="scientific">Stenotrophobium rhamnosiphilum</name>
    <dbReference type="NCBI Taxonomy" id="2029166"/>
    <lineage>
        <taxon>Bacteria</taxon>
        <taxon>Pseudomonadati</taxon>
        <taxon>Pseudomonadota</taxon>
        <taxon>Gammaproteobacteria</taxon>
        <taxon>Nevskiales</taxon>
        <taxon>Nevskiaceae</taxon>
        <taxon>Stenotrophobium</taxon>
    </lineage>
</organism>
<dbReference type="Pfam" id="PF01098">
    <property type="entry name" value="FTSW_RODA_SPOVE"/>
    <property type="match status" value="1"/>
</dbReference>
<keyword evidence="9 11" id="KW-0472">Membrane</keyword>
<evidence type="ECO:0000256" key="1">
    <source>
        <dbReference type="ARBA" id="ARBA00004141"/>
    </source>
</evidence>
<dbReference type="InterPro" id="IPR018365">
    <property type="entry name" value="Cell_cycle_FtsW-rel_CS"/>
</dbReference>
<dbReference type="InterPro" id="IPR011923">
    <property type="entry name" value="RodA/MrdB"/>
</dbReference>
<comment type="pathway">
    <text evidence="11">Cell wall biogenesis; peptidoglycan biosynthesis.</text>
</comment>
<dbReference type="GO" id="GO:0032153">
    <property type="term" value="C:cell division site"/>
    <property type="evidence" value="ECO:0007669"/>
    <property type="project" value="TreeGrafter"/>
</dbReference>
<name>A0A2T5MDI3_9GAMM</name>